<protein>
    <submittedName>
        <fullName evidence="2">Rho termination factor, N-terminal domain</fullName>
    </submittedName>
</protein>
<evidence type="ECO:0000313" key="2">
    <source>
        <dbReference type="EMBL" id="SHE37048.1"/>
    </source>
</evidence>
<evidence type="ECO:0000259" key="1">
    <source>
        <dbReference type="Pfam" id="PF07498"/>
    </source>
</evidence>
<dbReference type="GO" id="GO:0006353">
    <property type="term" value="P:DNA-templated transcription termination"/>
    <property type="evidence" value="ECO:0007669"/>
    <property type="project" value="InterPro"/>
</dbReference>
<dbReference type="InterPro" id="IPR004027">
    <property type="entry name" value="SEC_C_motif"/>
</dbReference>
<dbReference type="Pfam" id="PF07498">
    <property type="entry name" value="Rho_N"/>
    <property type="match status" value="1"/>
</dbReference>
<dbReference type="EMBL" id="FQVM01000001">
    <property type="protein sequence ID" value="SHE37048.1"/>
    <property type="molecule type" value="Genomic_DNA"/>
</dbReference>
<dbReference type="InterPro" id="IPR036361">
    <property type="entry name" value="SAP_dom_sf"/>
</dbReference>
<accession>A0A1M4SXW1</accession>
<feature type="domain" description="Rho termination factor-like N-terminal" evidence="1">
    <location>
        <begin position="26"/>
        <end position="59"/>
    </location>
</feature>
<dbReference type="SUPFAM" id="SSF103642">
    <property type="entry name" value="Sec-C motif"/>
    <property type="match status" value="1"/>
</dbReference>
<reference evidence="2 3" key="1">
    <citation type="submission" date="2016-11" db="EMBL/GenBank/DDBJ databases">
        <authorList>
            <person name="Jaros S."/>
            <person name="Januszkiewicz K."/>
            <person name="Wedrychowicz H."/>
        </authorList>
    </citation>
    <scope>NUCLEOTIDE SEQUENCE [LARGE SCALE GENOMIC DNA]</scope>
    <source>
        <strain evidence="2 3">DSM 2631</strain>
    </source>
</reference>
<dbReference type="AlphaFoldDB" id="A0A1M4SXW1"/>
<dbReference type="Gene3D" id="3.10.450.50">
    <property type="match status" value="1"/>
</dbReference>
<evidence type="ECO:0000313" key="3">
    <source>
        <dbReference type="Proteomes" id="UP000184035"/>
    </source>
</evidence>
<dbReference type="InterPro" id="IPR011112">
    <property type="entry name" value="Rho-like_N"/>
</dbReference>
<gene>
    <name evidence="2" type="ORF">SAMN05443638_101229</name>
</gene>
<dbReference type="Pfam" id="PF02810">
    <property type="entry name" value="SEC-C"/>
    <property type="match status" value="1"/>
</dbReference>
<dbReference type="Proteomes" id="UP000184035">
    <property type="component" value="Unassembled WGS sequence"/>
</dbReference>
<name>A0A1M4SXW1_9CLOT</name>
<keyword evidence="3" id="KW-1185">Reference proteome</keyword>
<dbReference type="OrthoDB" id="9814022at2"/>
<dbReference type="RefSeq" id="WP_072892381.1">
    <property type="nucleotide sequence ID" value="NZ_FQVM01000001.1"/>
</dbReference>
<sequence length="224" mass="25657">MANEIKGQTVKMWKDMDKDFSLRYQLGRLTKDDLKEIVKSYEIKGVSKLKKDELIETIIVNILNKISTTLETISDDNKNLIKNIINASGILDFNENINIDDVIELRNKAILFTGKIENKETLIITEEVKNILVGLLVECNEECKKDSSIVTNEEVKADEQLEIDKELINITNQINEMQKVENMRMIMNALSRKNKDKENNKKVGRNDLCPCGSGKKYKKCCLGK</sequence>
<dbReference type="Gene3D" id="1.10.720.30">
    <property type="entry name" value="SAP domain"/>
    <property type="match status" value="1"/>
</dbReference>
<proteinExistence type="predicted"/>
<organism evidence="2 3">
    <name type="scientific">Clostridium fallax</name>
    <dbReference type="NCBI Taxonomy" id="1533"/>
    <lineage>
        <taxon>Bacteria</taxon>
        <taxon>Bacillati</taxon>
        <taxon>Bacillota</taxon>
        <taxon>Clostridia</taxon>
        <taxon>Eubacteriales</taxon>
        <taxon>Clostridiaceae</taxon>
        <taxon>Clostridium</taxon>
    </lineage>
</organism>
<dbReference type="STRING" id="1533.SAMN05443638_101229"/>